<sequence>MEEDRIQKAVELFKSGYNCSQSVVAAFADMYGFTQEQSLRMAASFGGGIGRMRETCGAACGLFLVAGLKTGATEAADREGKAANYAVVQELAAEFKKRNGSLICAELLGLKKKEPVSTIPEERTAQYYSKRPCAKMVEEAARIWVEYLEKHPK</sequence>
<proteinExistence type="predicted"/>
<dbReference type="EMBL" id="CZAI01000003">
    <property type="protein sequence ID" value="CUP09442.1"/>
    <property type="molecule type" value="Genomic_DNA"/>
</dbReference>
<dbReference type="InterPro" id="IPR010181">
    <property type="entry name" value="CGCAxxGCC_motif"/>
</dbReference>
<dbReference type="Pfam" id="PF09719">
    <property type="entry name" value="C_GCAxxG_C_C"/>
    <property type="match status" value="1"/>
</dbReference>
<evidence type="ECO:0000313" key="2">
    <source>
        <dbReference type="Proteomes" id="UP000095657"/>
    </source>
</evidence>
<dbReference type="AlphaFoldDB" id="A0A174KBX7"/>
<accession>A0A174KBX7</accession>
<evidence type="ECO:0000313" key="1">
    <source>
        <dbReference type="EMBL" id="CUP09442.1"/>
    </source>
</evidence>
<name>A0A174KBX7_9BACE</name>
<reference evidence="1 2" key="1">
    <citation type="submission" date="2015-09" db="EMBL/GenBank/DDBJ databases">
        <authorList>
            <consortium name="Pathogen Informatics"/>
        </authorList>
    </citation>
    <scope>NUCLEOTIDE SEQUENCE [LARGE SCALE GENOMIC DNA]</scope>
    <source>
        <strain evidence="1 2">2789STDY5834880</strain>
    </source>
</reference>
<organism evidence="1 2">
    <name type="scientific">Bacteroides caccae</name>
    <dbReference type="NCBI Taxonomy" id="47678"/>
    <lineage>
        <taxon>Bacteria</taxon>
        <taxon>Pseudomonadati</taxon>
        <taxon>Bacteroidota</taxon>
        <taxon>Bacteroidia</taxon>
        <taxon>Bacteroidales</taxon>
        <taxon>Bacteroidaceae</taxon>
        <taxon>Bacteroides</taxon>
    </lineage>
</organism>
<dbReference type="Proteomes" id="UP000095657">
    <property type="component" value="Unassembled WGS sequence"/>
</dbReference>
<dbReference type="STRING" id="47678.ERS852494_01466"/>
<dbReference type="RefSeq" id="WP_055170894.1">
    <property type="nucleotide sequence ID" value="NZ_CP081920.1"/>
</dbReference>
<dbReference type="NCBIfam" id="TIGR01909">
    <property type="entry name" value="C_GCAxxG_C_C"/>
    <property type="match status" value="1"/>
</dbReference>
<gene>
    <name evidence="1" type="ORF">ERS852494_01466</name>
</gene>
<protein>
    <submittedName>
        <fullName evidence="1">C_GCAxxG_C_C family protein</fullName>
    </submittedName>
</protein>